<geneLocation type="mitochondrion" evidence="3"/>
<gene>
    <name evidence="3" type="ORF">ABT39_MTgene3782</name>
</gene>
<feature type="chain" id="PRO_5007152055" evidence="2">
    <location>
        <begin position="17"/>
        <end position="93"/>
    </location>
</feature>
<accession>A0A117NI19</accession>
<feature type="region of interest" description="Disordered" evidence="1">
    <location>
        <begin position="66"/>
        <end position="93"/>
    </location>
</feature>
<proteinExistence type="predicted"/>
<evidence type="ECO:0000256" key="2">
    <source>
        <dbReference type="SAM" id="SignalP"/>
    </source>
</evidence>
<comment type="caution">
    <text evidence="3">The sequence shown here is derived from an EMBL/GenBank/DDBJ whole genome shotgun (WGS) entry which is preliminary data.</text>
</comment>
<keyword evidence="2" id="KW-0732">Signal</keyword>
<evidence type="ECO:0000256" key="1">
    <source>
        <dbReference type="SAM" id="MobiDB-lite"/>
    </source>
</evidence>
<evidence type="ECO:0000313" key="3">
    <source>
        <dbReference type="EMBL" id="KUM49233.1"/>
    </source>
</evidence>
<name>A0A117NI19_PICGL</name>
<keyword evidence="3" id="KW-0496">Mitochondrion</keyword>
<organism evidence="3">
    <name type="scientific">Picea glauca</name>
    <name type="common">White spruce</name>
    <name type="synonym">Pinus glauca</name>
    <dbReference type="NCBI Taxonomy" id="3330"/>
    <lineage>
        <taxon>Eukaryota</taxon>
        <taxon>Viridiplantae</taxon>
        <taxon>Streptophyta</taxon>
        <taxon>Embryophyta</taxon>
        <taxon>Tracheophyta</taxon>
        <taxon>Spermatophyta</taxon>
        <taxon>Pinopsida</taxon>
        <taxon>Pinidae</taxon>
        <taxon>Conifers I</taxon>
        <taxon>Pinales</taxon>
        <taxon>Pinaceae</taxon>
        <taxon>Picea</taxon>
    </lineage>
</organism>
<reference evidence="3" key="1">
    <citation type="journal article" date="2015" name="Genome Biol. Evol.">
        <title>Organellar Genomes of White Spruce (Picea glauca): Assembly and Annotation.</title>
        <authorList>
            <person name="Jackman S.D."/>
            <person name="Warren R.L."/>
            <person name="Gibb E.A."/>
            <person name="Vandervalk B.P."/>
            <person name="Mohamadi H."/>
            <person name="Chu J."/>
            <person name="Raymond A."/>
            <person name="Pleasance S."/>
            <person name="Coope R."/>
            <person name="Wildung M.R."/>
            <person name="Ritland C.E."/>
            <person name="Bousquet J."/>
            <person name="Jones S.J."/>
            <person name="Bohlmann J."/>
            <person name="Birol I."/>
        </authorList>
    </citation>
    <scope>NUCLEOTIDE SEQUENCE [LARGE SCALE GENOMIC DNA]</scope>
    <source>
        <tissue evidence="3">Flushing bud</tissue>
    </source>
</reference>
<sequence length="93" mass="9310">MLLGMINCLLRLCVWSRPNELDDLLPPPAALAPSVTVSAAYSVGSIGAVGFTGSTAYSYTELTAASSTETSGGASTGTSTDAYTGGASTEPTE</sequence>
<protein>
    <submittedName>
        <fullName evidence="3">Uncharacterized protein</fullName>
    </submittedName>
</protein>
<dbReference type="AlphaFoldDB" id="A0A117NI19"/>
<feature type="signal peptide" evidence="2">
    <location>
        <begin position="1"/>
        <end position="16"/>
    </location>
</feature>
<dbReference type="EMBL" id="LKAM01000003">
    <property type="protein sequence ID" value="KUM49233.1"/>
    <property type="molecule type" value="Genomic_DNA"/>
</dbReference>